<dbReference type="SUPFAM" id="SSF53300">
    <property type="entry name" value="vWA-like"/>
    <property type="match status" value="1"/>
</dbReference>
<evidence type="ECO:0000259" key="1">
    <source>
        <dbReference type="PROSITE" id="PS50234"/>
    </source>
</evidence>
<organism evidence="2 3">
    <name type="scientific">Haemonchus contortus</name>
    <name type="common">Barber pole worm</name>
    <dbReference type="NCBI Taxonomy" id="6289"/>
    <lineage>
        <taxon>Eukaryota</taxon>
        <taxon>Metazoa</taxon>
        <taxon>Ecdysozoa</taxon>
        <taxon>Nematoda</taxon>
        <taxon>Chromadorea</taxon>
        <taxon>Rhabditida</taxon>
        <taxon>Rhabditina</taxon>
        <taxon>Rhabditomorpha</taxon>
        <taxon>Strongyloidea</taxon>
        <taxon>Trichostrongylidae</taxon>
        <taxon>Haemonchus</taxon>
    </lineage>
</organism>
<dbReference type="Proteomes" id="UP000025227">
    <property type="component" value="Unplaced"/>
</dbReference>
<feature type="domain" description="VWFA" evidence="1">
    <location>
        <begin position="719"/>
        <end position="926"/>
    </location>
</feature>
<dbReference type="SUPFAM" id="SSF57184">
    <property type="entry name" value="Growth factor receptor domain"/>
    <property type="match status" value="1"/>
</dbReference>
<dbReference type="PANTHER" id="PTHR47324:SF4">
    <property type="entry name" value="EGF-LIKE DOMAIN-CONTAINING PROTEIN"/>
    <property type="match status" value="1"/>
</dbReference>
<dbReference type="InterPro" id="IPR002035">
    <property type="entry name" value="VWF_A"/>
</dbReference>
<dbReference type="InterPro" id="IPR009030">
    <property type="entry name" value="Growth_fac_rcpt_cys_sf"/>
</dbReference>
<keyword evidence="2" id="KW-1185">Reference proteome</keyword>
<dbReference type="PROSITE" id="PS50234">
    <property type="entry name" value="VWFA"/>
    <property type="match status" value="1"/>
</dbReference>
<dbReference type="OrthoDB" id="5851513at2759"/>
<dbReference type="AlphaFoldDB" id="A0A7I4Y0F4"/>
<dbReference type="PANTHER" id="PTHR47324">
    <property type="entry name" value="PROTEIN IRG-7-RELATED"/>
    <property type="match status" value="1"/>
</dbReference>
<dbReference type="InterPro" id="IPR053295">
    <property type="entry name" value="Innate_immunity_reg"/>
</dbReference>
<evidence type="ECO:0000313" key="3">
    <source>
        <dbReference type="WBParaSite" id="HCON_00028250-00001"/>
    </source>
</evidence>
<reference evidence="3" key="1">
    <citation type="submission" date="2020-12" db="UniProtKB">
        <authorList>
            <consortium name="WormBaseParasite"/>
        </authorList>
    </citation>
    <scope>IDENTIFICATION</scope>
    <source>
        <strain evidence="3">MHco3</strain>
    </source>
</reference>
<dbReference type="InterPro" id="IPR006582">
    <property type="entry name" value="MD_domain"/>
</dbReference>
<dbReference type="SMART" id="SM00604">
    <property type="entry name" value="MD"/>
    <property type="match status" value="1"/>
</dbReference>
<sequence length="1220" mass="133846">MYEDDDAFEQSSNEPRWKKAILSQRLRSPTICATSFYLSIQVWVQEESENSGNDHGCDKHCPNLGPVLVVQRRMLVALLVALLAQSPSITSANEFYYEVQGSLDGIARSSHNKEMVQEKLNSDISAALSRNDVVIRVDESGFDEPSESAIFHGYVTTSISNRSDLIDALQSVPTIVIVFLASREALSVRTDAISRAATTSNLAVNVTACVGDSAQLPNKTCLCSPYASGSYCETIQCQNYGLVSGSRCLCAPGYNSKYCENRAFRPAIEYDIDLSSRSLVIVFLLSNSMNQVFLDFRANLPDMVAGINGQDNDITSYVFWGFVKTDKGTVTRFTVYGHQLEDLNPVFDNLVFSKTTSFQPLLQEIISAQQQFTKAFSNVLVFTDVAASDATPASHLWSSYTSERTLISLAAIWRNKLTFIFFESPTQRLDTSGDRFDVFRRLAVATHGDLLVVNKSDVATVMTEVLSNYNKMENVVVRYKFNCSDLYVLSIPTGEDVKILLTIDKNEGNPTTFIPPYVVDLNGENLTETSSGPYYSFYTLPNTTVYIRVISQTPGLVCSLRAFVSSARTMLLSYTDNPLIDIGDPVRYAGIPQLATGLPIGYPEPVTIVIQSIDSTTGSPFQEVTIGSRRTSDSTFSLTFNNLNECTPGPFVQLVRLLNVDKGTTRVLPAYCALPGTTDVSTNSLTLLSTESTDSDPEGQCPQMNVNALAEPRQHAFKQVIFAIESSAAMSTVASRLVEVIRSMVEQLDPDFHSVSERQYSLITFDDKEVNAISSTSHPHDFANQLAATMTKLEMNANEVEQSLSLDAIHKAYEISILSPTIVFLFTSAPSEHSVNDVRPIPRDMQVNVFTLGDGMTLPVDDVDLTYHQRETLGRNIPISEEGMSELTSLLVSSLDANSLVLDDAAEDCSESIAFSFFIEDVASSVIINVVGFGVQEENMVLLSDSAKNPIDLTDLIVYADNNTIALAIDPTMFALLPVPWSLSVKTSSGSCYIQVRVISPLTVIPGFSSNNRTDFPAESPFSLGGIDHHTFATLRVSPADYTIDRISYGSSSVEEPWSDVYNISWSQVQSRDGTKCAYQFVSPNFEMVSAPLVRMEVSGYSPSRFFFQRTFFFSQLPKTATTCNGGEVNQFGECVCPTGYGGEYCDEPICDNGGTRSMSICVCPIGFYGKLCQSQASSLPISSTQIAPTEPTVTTTTDYSQALGYLSVLALITFSIFML</sequence>
<accession>A0A7I4Y0F4</accession>
<dbReference type="PROSITE" id="PS01186">
    <property type="entry name" value="EGF_2"/>
    <property type="match status" value="2"/>
</dbReference>
<dbReference type="PROSITE" id="PS00022">
    <property type="entry name" value="EGF_1"/>
    <property type="match status" value="1"/>
</dbReference>
<protein>
    <submittedName>
        <fullName evidence="3">VWFA domain-containing protein</fullName>
    </submittedName>
</protein>
<dbReference type="Gene3D" id="2.10.25.10">
    <property type="entry name" value="Laminin"/>
    <property type="match status" value="1"/>
</dbReference>
<proteinExistence type="predicted"/>
<dbReference type="OMA" id="NSITQNW"/>
<name>A0A7I4Y0F4_HAECO</name>
<dbReference type="InterPro" id="IPR036465">
    <property type="entry name" value="vWFA_dom_sf"/>
</dbReference>
<dbReference type="InterPro" id="IPR000742">
    <property type="entry name" value="EGF"/>
</dbReference>
<dbReference type="WBParaSite" id="HCON_00028250-00001">
    <property type="protein sequence ID" value="HCON_00028250-00001"/>
    <property type="gene ID" value="HCON_00028250"/>
</dbReference>
<evidence type="ECO:0000313" key="2">
    <source>
        <dbReference type="Proteomes" id="UP000025227"/>
    </source>
</evidence>